<dbReference type="Proteomes" id="UP000009170">
    <property type="component" value="Unassembled WGS sequence"/>
</dbReference>
<evidence type="ECO:0000256" key="3">
    <source>
        <dbReference type="ARBA" id="ARBA00022833"/>
    </source>
</evidence>
<dbReference type="PANTHER" id="PTHR31742:SF1">
    <property type="entry name" value="RPA-INTERACTING PROTEIN"/>
    <property type="match status" value="1"/>
</dbReference>
<evidence type="ECO:0000256" key="4">
    <source>
        <dbReference type="SAM" id="MobiDB-lite"/>
    </source>
</evidence>
<feature type="domain" description="RPA-interacting protein C-terminal" evidence="5">
    <location>
        <begin position="154"/>
        <end position="237"/>
    </location>
</feature>
<reference evidence="6" key="2">
    <citation type="journal article" date="2014" name="BMC Genomics">
        <title>An improved genome of the model marine alga Ostreococcus tauri unfolds by assessing Illumina de novo assemblies.</title>
        <authorList>
            <person name="Blanc-Mathieu R."/>
            <person name="Verhelst B."/>
            <person name="Derelle E."/>
            <person name="Rombauts S."/>
            <person name="Bouget F.Y."/>
            <person name="Carre I."/>
            <person name="Chateau A."/>
            <person name="Eyre-Walker A."/>
            <person name="Grimsley N."/>
            <person name="Moreau H."/>
            <person name="Piegu B."/>
            <person name="Rivals E."/>
            <person name="Schackwitz W."/>
            <person name="Van de Peer Y."/>
            <person name="Piganeau G."/>
        </authorList>
    </citation>
    <scope>NUCLEOTIDE SEQUENCE</scope>
    <source>
        <strain evidence="6">RCC4221</strain>
    </source>
</reference>
<reference evidence="7" key="3">
    <citation type="submission" date="2017-04" db="EMBL/GenBank/DDBJ databases">
        <title>Population genomics of picophytoplankton unveils novel chromosome hypervariability.</title>
        <authorList>
            <consortium name="DOE Joint Genome Institute"/>
            <person name="Blanc-Mathieu R."/>
            <person name="Krasovec M."/>
            <person name="Hebrard M."/>
            <person name="Yau S."/>
            <person name="Desgranges E."/>
            <person name="Martin J."/>
            <person name="Schackwitz W."/>
            <person name="Kuo A."/>
            <person name="Salin G."/>
            <person name="Donnadieu C."/>
            <person name="Desdevises Y."/>
            <person name="Sanchez-Ferandin S."/>
            <person name="Moreau H."/>
            <person name="Rivals E."/>
            <person name="Grigoriev I.V."/>
            <person name="Grimsley N."/>
            <person name="Eyre-Walker A."/>
            <person name="Piganeau G."/>
        </authorList>
    </citation>
    <scope>NUCLEOTIDE SEQUENCE [LARGE SCALE GENOMIC DNA]</scope>
    <source>
        <strain evidence="7">RCC 1115</strain>
    </source>
</reference>
<dbReference type="GO" id="GO:0006606">
    <property type="term" value="P:protein import into nucleus"/>
    <property type="evidence" value="ECO:0007669"/>
    <property type="project" value="TreeGrafter"/>
</dbReference>
<proteinExistence type="predicted"/>
<dbReference type="EMBL" id="CAID01000009">
    <property type="protein sequence ID" value="CEF98914.1"/>
    <property type="molecule type" value="Genomic_DNA"/>
</dbReference>
<dbReference type="PANTHER" id="PTHR31742">
    <property type="entry name" value="RPA-INTERACTING PROTEIN RPAIN"/>
    <property type="match status" value="1"/>
</dbReference>
<dbReference type="InterPro" id="IPR028159">
    <property type="entry name" value="RPA_interact_C_dom"/>
</dbReference>
<dbReference type="InParanoid" id="A0A090MA00"/>
<keyword evidence="8" id="KW-1185">Reference proteome</keyword>
<evidence type="ECO:0000256" key="1">
    <source>
        <dbReference type="ARBA" id="ARBA00022723"/>
    </source>
</evidence>
<dbReference type="Pfam" id="PF14768">
    <property type="entry name" value="RPA_interact_C"/>
    <property type="match status" value="1"/>
</dbReference>
<dbReference type="EMBL" id="KZ155777">
    <property type="protein sequence ID" value="OUS47652.1"/>
    <property type="molecule type" value="Genomic_DNA"/>
</dbReference>
<evidence type="ECO:0000259" key="5">
    <source>
        <dbReference type="Pfam" id="PF14768"/>
    </source>
</evidence>
<keyword evidence="2" id="KW-0863">Zinc-finger</keyword>
<keyword evidence="3" id="KW-0862">Zinc</keyword>
<dbReference type="AlphaFoldDB" id="A0A090MA00"/>
<dbReference type="OrthoDB" id="435311at2759"/>
<name>A0A090MA00_OSTTA</name>
<organism evidence="6 8">
    <name type="scientific">Ostreococcus tauri</name>
    <name type="common">Marine green alga</name>
    <dbReference type="NCBI Taxonomy" id="70448"/>
    <lineage>
        <taxon>Eukaryota</taxon>
        <taxon>Viridiplantae</taxon>
        <taxon>Chlorophyta</taxon>
        <taxon>Mamiellophyceae</taxon>
        <taxon>Mamiellales</taxon>
        <taxon>Bathycoccaceae</taxon>
        <taxon>Ostreococcus</taxon>
    </lineage>
</organism>
<feature type="compositionally biased region" description="Acidic residues" evidence="4">
    <location>
        <begin position="63"/>
        <end position="72"/>
    </location>
</feature>
<gene>
    <name evidence="7" type="ORF">BE221DRAFT_190615</name>
    <name evidence="6" type="ORF">OT_ostta09g00250</name>
</gene>
<protein>
    <submittedName>
        <fullName evidence="6">RPA-interacting protein, C-terminal domain</fullName>
    </submittedName>
    <submittedName>
        <fullName evidence="7">Replication protein A interacting C-terminal-domain-containing protein</fullName>
    </submittedName>
</protein>
<sequence>MDADASLCAFERACVERVIEHTRGRGRRSREDDDDSKDDADFASTCREIVRREAKRRRREETNGEEDAEDDGFGSMTEAEIERVLTAMAEARDAELEREEREVALRRERALSGETSEEAEETERLARAIEAFERWKFPVEDGVKRDAEDDEDVLCPVCGSQRVLQNRHVLFCTCGKFRLARLDEKVGLRYLKSRLARTFESHAERGCGRAGELRFDVRDEYGLDACVARCEKCAFLEIVM</sequence>
<evidence type="ECO:0000256" key="2">
    <source>
        <dbReference type="ARBA" id="ARBA00022771"/>
    </source>
</evidence>
<keyword evidence="1" id="KW-0479">Metal-binding</keyword>
<accession>A0A454XJS4</accession>
<evidence type="ECO:0000313" key="8">
    <source>
        <dbReference type="Proteomes" id="UP000009170"/>
    </source>
</evidence>
<dbReference type="Proteomes" id="UP000195557">
    <property type="component" value="Unassembled WGS sequence"/>
</dbReference>
<feature type="region of interest" description="Disordered" evidence="4">
    <location>
        <begin position="21"/>
        <end position="76"/>
    </location>
</feature>
<accession>A0A1Y5IKP0</accession>
<dbReference type="InterPro" id="IPR028156">
    <property type="entry name" value="RIP"/>
</dbReference>
<dbReference type="GO" id="GO:0008270">
    <property type="term" value="F:zinc ion binding"/>
    <property type="evidence" value="ECO:0007669"/>
    <property type="project" value="UniProtKB-KW"/>
</dbReference>
<evidence type="ECO:0000313" key="7">
    <source>
        <dbReference type="EMBL" id="OUS47652.1"/>
    </source>
</evidence>
<evidence type="ECO:0000313" key="6">
    <source>
        <dbReference type="EMBL" id="CEF98914.1"/>
    </source>
</evidence>
<dbReference type="GO" id="GO:0005634">
    <property type="term" value="C:nucleus"/>
    <property type="evidence" value="ECO:0007669"/>
    <property type="project" value="TreeGrafter"/>
</dbReference>
<accession>A0A090MA00</accession>
<reference evidence="6 8" key="1">
    <citation type="journal article" date="2006" name="Proc. Natl. Acad. Sci. U.S.A.">
        <title>Genome analysis of the smallest free-living eukaryote Ostreococcus tauri unveils many unique features.</title>
        <authorList>
            <person name="Derelle E."/>
            <person name="Ferraz C."/>
            <person name="Rombauts S."/>
            <person name="Rouze P."/>
            <person name="Worden A.Z."/>
            <person name="Robbens S."/>
            <person name="Partensky F."/>
            <person name="Degroeve S."/>
            <person name="Echeynie S."/>
            <person name="Cooke R."/>
            <person name="Saeys Y."/>
            <person name="Wuyts J."/>
            <person name="Jabbari K."/>
            <person name="Bowler C."/>
            <person name="Panaud O."/>
            <person name="Piegu B."/>
            <person name="Ball S.G."/>
            <person name="Ral J.-P."/>
            <person name="Bouget F.-Y."/>
            <person name="Piganeau G."/>
            <person name="De Baets B."/>
            <person name="Picard A."/>
            <person name="Delseny M."/>
            <person name="Demaille J."/>
            <person name="Van de Peer Y."/>
            <person name="Moreau H."/>
        </authorList>
    </citation>
    <scope>NUCLEOTIDE SEQUENCE [LARGE SCALE GENOMIC DNA]</scope>
    <source>
        <strain evidence="6 8">OTTH0595</strain>
    </source>
</reference>